<protein>
    <recommendedName>
        <fullName evidence="1">DUF7872 domain-containing protein</fullName>
    </recommendedName>
</protein>
<name>W6Y216_COCC2</name>
<dbReference type="InterPro" id="IPR057194">
    <property type="entry name" value="DUF7872"/>
</dbReference>
<dbReference type="KEGG" id="bze:COCCADRAFT_29734"/>
<dbReference type="STRING" id="930089.W6Y216"/>
<sequence length="353" mass="37832">MFAAAAKNYTRTTSNNVQSLAASFGAPNFFCGLDKFCNAGQPCLPIQPPAWCAALAIQNYNNYMNSLNTAVTFASSIISLKLGEVVADVYPDPKDDITPLKNIGSMVSSVLDVISFTGAVASTVTAVNGGLGFALRRATPPTPPDRFVAWTNLGQTMSDVLSDFQRFISDSLDRSLNAVVDDPTDGINELIKGGGFLGVSENFTQSDLQTIVTESITRHAIGLALQAQNIYISHSRKSTGCKETISRLCVNKGDGSFTSRILTQAGKRENSLNKDDLAEILISKYGSTKEEILKGPTDCFVANNEQQLVNPFEKGFPTDPKAPCVFNVLTCNFDTPGGGEGDVDRCRNLGLDI</sequence>
<evidence type="ECO:0000313" key="2">
    <source>
        <dbReference type="EMBL" id="EUC29129.1"/>
    </source>
</evidence>
<dbReference type="GeneID" id="19146624"/>
<evidence type="ECO:0000313" key="3">
    <source>
        <dbReference type="Proteomes" id="UP000053841"/>
    </source>
</evidence>
<dbReference type="AlphaFoldDB" id="W6Y216"/>
<gene>
    <name evidence="2" type="ORF">COCCADRAFT_29734</name>
</gene>
<dbReference type="OrthoDB" id="2501761at2759"/>
<dbReference type="EMBL" id="KI964765">
    <property type="protein sequence ID" value="EUC29129.1"/>
    <property type="molecule type" value="Genomic_DNA"/>
</dbReference>
<dbReference type="PANTHER" id="PTHR33339">
    <property type="entry name" value="LYSM DOMAIN-CONTAINING PROTEIN"/>
    <property type="match status" value="1"/>
</dbReference>
<dbReference type="HOGENOM" id="CLU_030195_0_0_1"/>
<accession>W6Y216</accession>
<dbReference type="RefSeq" id="XP_007716560.1">
    <property type="nucleotide sequence ID" value="XM_007718370.1"/>
</dbReference>
<dbReference type="PANTHER" id="PTHR33339:SF1">
    <property type="entry name" value="LYSM DOMAIN-CONTAINING PROTEIN"/>
    <property type="match status" value="1"/>
</dbReference>
<dbReference type="Proteomes" id="UP000053841">
    <property type="component" value="Unassembled WGS sequence"/>
</dbReference>
<feature type="domain" description="DUF7872" evidence="1">
    <location>
        <begin position="142"/>
        <end position="337"/>
    </location>
</feature>
<organism evidence="2 3">
    <name type="scientific">Cochliobolus carbonum (strain 26-R-13)</name>
    <name type="common">Maize leaf spot fungus</name>
    <name type="synonym">Bipolaris zeicola</name>
    <dbReference type="NCBI Taxonomy" id="930089"/>
    <lineage>
        <taxon>Eukaryota</taxon>
        <taxon>Fungi</taxon>
        <taxon>Dikarya</taxon>
        <taxon>Ascomycota</taxon>
        <taxon>Pezizomycotina</taxon>
        <taxon>Dothideomycetes</taxon>
        <taxon>Pleosporomycetidae</taxon>
        <taxon>Pleosporales</taxon>
        <taxon>Pleosporineae</taxon>
        <taxon>Pleosporaceae</taxon>
        <taxon>Bipolaris</taxon>
    </lineage>
</organism>
<dbReference type="Pfam" id="PF25278">
    <property type="entry name" value="DUF7872"/>
    <property type="match status" value="1"/>
</dbReference>
<reference evidence="2 3" key="1">
    <citation type="journal article" date="2013" name="PLoS Genet.">
        <title>Comparative genome structure, secondary metabolite, and effector coding capacity across Cochliobolus pathogens.</title>
        <authorList>
            <person name="Condon B.J."/>
            <person name="Leng Y."/>
            <person name="Wu D."/>
            <person name="Bushley K.E."/>
            <person name="Ohm R.A."/>
            <person name="Otillar R."/>
            <person name="Martin J."/>
            <person name="Schackwitz W."/>
            <person name="Grimwood J."/>
            <person name="MohdZainudin N."/>
            <person name="Xue C."/>
            <person name="Wang R."/>
            <person name="Manning V.A."/>
            <person name="Dhillon B."/>
            <person name="Tu Z.J."/>
            <person name="Steffenson B.J."/>
            <person name="Salamov A."/>
            <person name="Sun H."/>
            <person name="Lowry S."/>
            <person name="LaButti K."/>
            <person name="Han J."/>
            <person name="Copeland A."/>
            <person name="Lindquist E."/>
            <person name="Barry K."/>
            <person name="Schmutz J."/>
            <person name="Baker S.E."/>
            <person name="Ciuffetti L.M."/>
            <person name="Grigoriev I.V."/>
            <person name="Zhong S."/>
            <person name="Turgeon B.G."/>
        </authorList>
    </citation>
    <scope>NUCLEOTIDE SEQUENCE [LARGE SCALE GENOMIC DNA]</scope>
    <source>
        <strain evidence="2 3">26-R-13</strain>
    </source>
</reference>
<dbReference type="eggNOG" id="ENOG502SQPP">
    <property type="taxonomic scope" value="Eukaryota"/>
</dbReference>
<keyword evidence="3" id="KW-1185">Reference proteome</keyword>
<proteinExistence type="predicted"/>
<evidence type="ECO:0000259" key="1">
    <source>
        <dbReference type="Pfam" id="PF25278"/>
    </source>
</evidence>